<feature type="region of interest" description="Disordered" evidence="1">
    <location>
        <begin position="1"/>
        <end position="64"/>
    </location>
</feature>
<evidence type="ECO:0000313" key="2">
    <source>
        <dbReference type="EMBL" id="AYN20082.1"/>
    </source>
</evidence>
<dbReference type="EMBL" id="CP032153">
    <property type="protein sequence ID" value="AYN20082.1"/>
    <property type="molecule type" value="Genomic_DNA"/>
</dbReference>
<proteinExistence type="predicted"/>
<accession>A0A3G2HSH6</accession>
<name>A0A3G2HSH6_9BURK</name>
<dbReference type="OrthoDB" id="9809969at2"/>
<evidence type="ECO:0000256" key="1">
    <source>
        <dbReference type="SAM" id="MobiDB-lite"/>
    </source>
</evidence>
<dbReference type="Pfam" id="PF11843">
    <property type="entry name" value="DUF3363"/>
    <property type="match status" value="1"/>
</dbReference>
<gene>
    <name evidence="2" type="ORF">D3M96_05775</name>
</gene>
<evidence type="ECO:0000313" key="3">
    <source>
        <dbReference type="Proteomes" id="UP000268070"/>
    </source>
</evidence>
<reference evidence="2 3" key="1">
    <citation type="submission" date="2018-09" db="EMBL/GenBank/DDBJ databases">
        <title>Complete genome sequence of the hydrocarbonoclastic bacterium Alcaligenes aquatilis QD168, isolated from a crude-oil polluted marine sediment of Central Chile.</title>
        <authorList>
            <person name="Duran R.E."/>
            <person name="Barra B."/>
            <person name="Salva-Serra F."/>
            <person name="Mendez V."/>
            <person name="Moore E.R.B."/>
            <person name="Seeger M."/>
        </authorList>
    </citation>
    <scope>NUCLEOTIDE SEQUENCE [LARGE SCALE GENOMIC DNA]</scope>
    <source>
        <strain evidence="2 3">QD168</strain>
    </source>
</reference>
<dbReference type="Proteomes" id="UP000268070">
    <property type="component" value="Chromosome"/>
</dbReference>
<dbReference type="KEGG" id="aaqu:D3M96_05775"/>
<sequence>MVGDDSDDLRIRPGRPRAPSRGGGERFVTTVLRQASRVGPGLGSRSTGAADGALGRGPRRGQDFGRGRVAARMLAQRAHPSHRRVIIKSRFVRLQQGSAAIGRHLRYIQRDGVTREGEAGQAYDADRDTADTPAFETRSRDDRHQFRFIVSPEDAEDLGELRAYTRKLMRQVEVDLETRLDWVAVDHWDTDNPHTHIVLRGRTDHGRDLVIAPEYMSQGMRDRAVQIATQWLGPRTALEIEQSLQREVGQTRLTSLDRTLLRAAPEQVVDMTTPIGDARPQRLLRARLQVLVRMGLAREVGMQRWQLAQDIAPRLQTLGERGDIIKTLHRALRGQAREWVVDGPTVGAGMAAPVVGVVVGKGLADELRDTGYLALDGVDGRAHYVRVAPGVDLSQFAPGSIVEVRPMKDSVADRQIAAQARNGIYRAADQRLPSDGPALPAGQSVAGLVRRLEALRRARIVQRIEEGVWKVPPDLVAKGRAYDQQRTAGVEVLTRSVLPLTEQVKALGATWLDTQLLTRDKAIAPTGFGERVQAAMQARTEHLIDQCLASRRGQRVLMARNLLATLKLREMEAVSKTLARESGRVYRSLKAQDSVSGVYRQSVNLASGRFAVVDDGKQFSLVPWRPVIDQRLGQTVTATLAGGRVDWSWGRQRGIAL</sequence>
<dbReference type="AlphaFoldDB" id="A0A3G2HSH6"/>
<protein>
    <submittedName>
        <fullName evidence="2">DUF3363 domain-containing protein</fullName>
    </submittedName>
</protein>
<dbReference type="InterPro" id="IPR021795">
    <property type="entry name" value="DUF3363"/>
</dbReference>
<organism evidence="2 3">
    <name type="scientific">Alcaligenes aquatilis</name>
    <dbReference type="NCBI Taxonomy" id="323284"/>
    <lineage>
        <taxon>Bacteria</taxon>
        <taxon>Pseudomonadati</taxon>
        <taxon>Pseudomonadota</taxon>
        <taxon>Betaproteobacteria</taxon>
        <taxon>Burkholderiales</taxon>
        <taxon>Alcaligenaceae</taxon>
        <taxon>Alcaligenes</taxon>
    </lineage>
</organism>